<dbReference type="PANTHER" id="PTHR12526:SF637">
    <property type="entry name" value="GLYCOSYLTRANSFERASE EPSF-RELATED"/>
    <property type="match status" value="1"/>
</dbReference>
<dbReference type="SUPFAM" id="SSF53756">
    <property type="entry name" value="UDP-Glycosyltransferase/glycogen phosphorylase"/>
    <property type="match status" value="1"/>
</dbReference>
<accession>B3EBM3</accession>
<evidence type="ECO:0000313" key="2">
    <source>
        <dbReference type="Proteomes" id="UP000002420"/>
    </source>
</evidence>
<keyword evidence="2" id="KW-1185">Reference proteome</keyword>
<dbReference type="GO" id="GO:0016740">
    <property type="term" value="F:transferase activity"/>
    <property type="evidence" value="ECO:0007669"/>
    <property type="project" value="UniProtKB-KW"/>
</dbReference>
<dbReference type="PANTHER" id="PTHR12526">
    <property type="entry name" value="GLYCOSYLTRANSFERASE"/>
    <property type="match status" value="1"/>
</dbReference>
<proteinExistence type="predicted"/>
<dbReference type="RefSeq" id="WP_012471386.1">
    <property type="nucleotide sequence ID" value="NC_010814.1"/>
</dbReference>
<dbReference type="Gene3D" id="3.40.50.2000">
    <property type="entry name" value="Glycogen Phosphorylase B"/>
    <property type="match status" value="2"/>
</dbReference>
<name>B3EBM3_TRIL1</name>
<dbReference type="Proteomes" id="UP000002420">
    <property type="component" value="Chromosome"/>
</dbReference>
<dbReference type="CAZy" id="GT4">
    <property type="family name" value="Glycosyltransferase Family 4"/>
</dbReference>
<gene>
    <name evidence="1" type="ordered locus">Glov_3356</name>
</gene>
<dbReference type="eggNOG" id="COG0438">
    <property type="taxonomic scope" value="Bacteria"/>
</dbReference>
<keyword evidence="1" id="KW-0808">Transferase</keyword>
<dbReference type="KEGG" id="glo:Glov_3356"/>
<sequence length="430" mass="47146">MKVVHIALSNDGGAGIAAYRLHTALRKAGVASLMLVLYSKNDDPTVNIINTTTRPCLTTGPGISPHFYTHEQHTRCLLEQHPQRNQKRDMFTGATSEVVLEDIAAIHDADIINLHWVAGVVDYSRLSHIFKGKQTVLTLHAMNDFTGGCHNAYDCRNYTTECCHCPQLGPHPFDHARHIFYQKLYGMQELEITAVSPSRWLAGCAAQSRILSGRRVLCIPNGIPSETFRPLESSAARDYFGIAPDRFIILFGAFDATNERKGGALLAAALGQLPVTVLDRITLVGFGASSETLVTSFPCDVKGLGPVCNEDNLALIYSMADLFALPSMADNLPNSILESLACGTPVLAFRVGGIPEIVEHRRNGYLATPFNTGELAAGIVWCMENHKQLAGEPCTATIRYGYTDRIQALRYISLYQSLLDGLSTRQSRIR</sequence>
<dbReference type="OrthoDB" id="9790710at2"/>
<reference evidence="1 2" key="1">
    <citation type="submission" date="2008-05" db="EMBL/GenBank/DDBJ databases">
        <title>Complete sequence of chromosome of Geobacter lovleyi SZ.</title>
        <authorList>
            <consortium name="US DOE Joint Genome Institute"/>
            <person name="Lucas S."/>
            <person name="Copeland A."/>
            <person name="Lapidus A."/>
            <person name="Glavina del Rio T."/>
            <person name="Dalin E."/>
            <person name="Tice H."/>
            <person name="Bruce D."/>
            <person name="Goodwin L."/>
            <person name="Pitluck S."/>
            <person name="Chertkov O."/>
            <person name="Meincke L."/>
            <person name="Brettin T."/>
            <person name="Detter J.C."/>
            <person name="Han C."/>
            <person name="Tapia R."/>
            <person name="Kuske C.R."/>
            <person name="Schmutz J."/>
            <person name="Larimer F."/>
            <person name="Land M."/>
            <person name="Hauser L."/>
            <person name="Kyrpides N."/>
            <person name="Mikhailova N."/>
            <person name="Sung Y."/>
            <person name="Fletcher K.E."/>
            <person name="Ritalahti K.M."/>
            <person name="Loeffler F.E."/>
            <person name="Richardson P."/>
        </authorList>
    </citation>
    <scope>NUCLEOTIDE SEQUENCE [LARGE SCALE GENOMIC DNA]</scope>
    <source>
        <strain evidence="2">ATCC BAA-1151 / DSM 17278 / SZ</strain>
    </source>
</reference>
<dbReference type="AlphaFoldDB" id="B3EBM3"/>
<dbReference type="Pfam" id="PF13692">
    <property type="entry name" value="Glyco_trans_1_4"/>
    <property type="match status" value="1"/>
</dbReference>
<dbReference type="STRING" id="398767.Glov_3356"/>
<protein>
    <submittedName>
        <fullName evidence="1">Glycosyl transferase group 1</fullName>
    </submittedName>
</protein>
<organism evidence="1 2">
    <name type="scientific">Trichlorobacter lovleyi (strain ATCC BAA-1151 / DSM 17278 / SZ)</name>
    <name type="common">Geobacter lovleyi</name>
    <dbReference type="NCBI Taxonomy" id="398767"/>
    <lineage>
        <taxon>Bacteria</taxon>
        <taxon>Pseudomonadati</taxon>
        <taxon>Thermodesulfobacteriota</taxon>
        <taxon>Desulfuromonadia</taxon>
        <taxon>Geobacterales</taxon>
        <taxon>Geobacteraceae</taxon>
        <taxon>Trichlorobacter</taxon>
    </lineage>
</organism>
<evidence type="ECO:0000313" key="1">
    <source>
        <dbReference type="EMBL" id="ACD97062.1"/>
    </source>
</evidence>
<dbReference type="EMBL" id="CP001089">
    <property type="protein sequence ID" value="ACD97062.1"/>
    <property type="molecule type" value="Genomic_DNA"/>
</dbReference>
<dbReference type="HOGENOM" id="CLU_009583_28_2_7"/>